<dbReference type="GO" id="GO:0005829">
    <property type="term" value="C:cytosol"/>
    <property type="evidence" value="ECO:0007669"/>
    <property type="project" value="TreeGrafter"/>
</dbReference>
<proteinExistence type="inferred from homology"/>
<dbReference type="eggNOG" id="COG2825">
    <property type="taxonomic scope" value="Bacteria"/>
</dbReference>
<evidence type="ECO:0000313" key="4">
    <source>
        <dbReference type="EMBL" id="ACZ18918.1"/>
    </source>
</evidence>
<keyword evidence="2 3" id="KW-0732">Signal</keyword>
<dbReference type="InterPro" id="IPR005632">
    <property type="entry name" value="Chaperone_Skp"/>
</dbReference>
<dbReference type="Gene3D" id="3.30.910.20">
    <property type="entry name" value="Skp domain"/>
    <property type="match status" value="1"/>
</dbReference>
<sequence>MKFNFRFVGVMLVATMLLALLGGVAMANEKVGVLDPQKVLYMHPKFNQTQNQIKTMMDKKQAEMKAAIDKEKDNNKKAQIFEAKRREAAAEEKKLMDPIFKDIDTAIRTVCKNKGITLVVAKDSVFYGGIDITDDVLQEVKKQAAK</sequence>
<dbReference type="EMBL" id="CP001818">
    <property type="protein sequence ID" value="ACZ18918.1"/>
    <property type="molecule type" value="Genomic_DNA"/>
</dbReference>
<dbReference type="STRING" id="525903.Taci_0682"/>
<keyword evidence="5" id="KW-1185">Reference proteome</keyword>
<feature type="chain" id="PRO_5003020498" evidence="3">
    <location>
        <begin position="28"/>
        <end position="146"/>
    </location>
</feature>
<dbReference type="SUPFAM" id="SSF111384">
    <property type="entry name" value="OmpH-like"/>
    <property type="match status" value="1"/>
</dbReference>
<dbReference type="GO" id="GO:0050821">
    <property type="term" value="P:protein stabilization"/>
    <property type="evidence" value="ECO:0007669"/>
    <property type="project" value="TreeGrafter"/>
</dbReference>
<dbReference type="HOGENOM" id="CLU_128691_2_0_0"/>
<dbReference type="AlphaFoldDB" id="D1B9G5"/>
<evidence type="ECO:0000256" key="1">
    <source>
        <dbReference type="ARBA" id="ARBA00009091"/>
    </source>
</evidence>
<dbReference type="KEGG" id="tai:Taci_0682"/>
<dbReference type="Pfam" id="PF03938">
    <property type="entry name" value="OmpH"/>
    <property type="match status" value="1"/>
</dbReference>
<dbReference type="InterPro" id="IPR024930">
    <property type="entry name" value="Skp_dom_sf"/>
</dbReference>
<dbReference type="Proteomes" id="UP000002030">
    <property type="component" value="Chromosome"/>
</dbReference>
<gene>
    <name evidence="4" type="ordered locus">Taci_0682</name>
</gene>
<dbReference type="RefSeq" id="WP_012869434.1">
    <property type="nucleotide sequence ID" value="NC_013522.1"/>
</dbReference>
<dbReference type="PANTHER" id="PTHR35089">
    <property type="entry name" value="CHAPERONE PROTEIN SKP"/>
    <property type="match status" value="1"/>
</dbReference>
<reference evidence="4 5" key="1">
    <citation type="journal article" date="2009" name="Stand. Genomic Sci.">
        <title>Complete genome sequence of Thermanaerovibrio acidaminovorans type strain (Su883).</title>
        <authorList>
            <person name="Chovatia M."/>
            <person name="Sikorski J."/>
            <person name="Schroder M."/>
            <person name="Lapidus A."/>
            <person name="Nolan M."/>
            <person name="Tice H."/>
            <person name="Glavina Del Rio T."/>
            <person name="Copeland A."/>
            <person name="Cheng J.F."/>
            <person name="Lucas S."/>
            <person name="Chen F."/>
            <person name="Bruce D."/>
            <person name="Goodwin L."/>
            <person name="Pitluck S."/>
            <person name="Ivanova N."/>
            <person name="Mavromatis K."/>
            <person name="Ovchinnikova G."/>
            <person name="Pati A."/>
            <person name="Chen A."/>
            <person name="Palaniappan K."/>
            <person name="Land M."/>
            <person name="Hauser L."/>
            <person name="Chang Y.J."/>
            <person name="Jeffries C.D."/>
            <person name="Chain P."/>
            <person name="Saunders E."/>
            <person name="Detter J.C."/>
            <person name="Brettin T."/>
            <person name="Rohde M."/>
            <person name="Goker M."/>
            <person name="Spring S."/>
            <person name="Bristow J."/>
            <person name="Markowitz V."/>
            <person name="Hugenholtz P."/>
            <person name="Kyrpides N.C."/>
            <person name="Klenk H.P."/>
            <person name="Eisen J.A."/>
        </authorList>
    </citation>
    <scope>NUCLEOTIDE SEQUENCE [LARGE SCALE GENOMIC DNA]</scope>
    <source>
        <strain evidence="5">ATCC 49978 / DSM 6589 / Su883</strain>
    </source>
</reference>
<feature type="signal peptide" evidence="3">
    <location>
        <begin position="1"/>
        <end position="27"/>
    </location>
</feature>
<comment type="similarity">
    <text evidence="1">Belongs to the Skp family.</text>
</comment>
<organism evidence="4 5">
    <name type="scientific">Thermanaerovibrio acidaminovorans (strain ATCC 49978 / DSM 6589 / Su883)</name>
    <name type="common">Selenomonas acidaminovorans</name>
    <dbReference type="NCBI Taxonomy" id="525903"/>
    <lineage>
        <taxon>Bacteria</taxon>
        <taxon>Thermotogati</taxon>
        <taxon>Synergistota</taxon>
        <taxon>Synergistia</taxon>
        <taxon>Synergistales</taxon>
        <taxon>Synergistaceae</taxon>
        <taxon>Thermanaerovibrio</taxon>
    </lineage>
</organism>
<evidence type="ECO:0000256" key="3">
    <source>
        <dbReference type="SAM" id="SignalP"/>
    </source>
</evidence>
<dbReference type="GO" id="GO:0051082">
    <property type="term" value="F:unfolded protein binding"/>
    <property type="evidence" value="ECO:0007669"/>
    <property type="project" value="InterPro"/>
</dbReference>
<dbReference type="PANTHER" id="PTHR35089:SF1">
    <property type="entry name" value="CHAPERONE PROTEIN SKP"/>
    <property type="match status" value="1"/>
</dbReference>
<accession>D1B9G5</accession>
<dbReference type="OrthoDB" id="6329at2"/>
<dbReference type="EnsemblBacteria" id="ACZ18918">
    <property type="protein sequence ID" value="ACZ18918"/>
    <property type="gene ID" value="Taci_0682"/>
</dbReference>
<evidence type="ECO:0000256" key="2">
    <source>
        <dbReference type="ARBA" id="ARBA00022729"/>
    </source>
</evidence>
<name>D1B9G5_THEAS</name>
<protein>
    <submittedName>
        <fullName evidence="4">Outer membrane chaperone Skp (OmpH)</fullName>
    </submittedName>
</protein>
<evidence type="ECO:0000313" key="5">
    <source>
        <dbReference type="Proteomes" id="UP000002030"/>
    </source>
</evidence>
<dbReference type="SMART" id="SM00935">
    <property type="entry name" value="OmpH"/>
    <property type="match status" value="1"/>
</dbReference>